<sequence>MLERPPTSLETRPYEGSSSAAAGAAFGADQRRCGEPLPAHSIVLRLASDKFAAQLDWLAALSGPDTAGPDQLKEMTRMGAPATAAAAAATTSSIATATATSVRQLPEVHLTVGGEEELPAARAAIHFAYTGRVEAGASIREVLQVRRQAAYLQMEGCMEACLAAVREKLEAGGGAEAGAAAAAGGGAGDGAAAEVPPPTAVLELLYSCRDVWPDPSEDTAFAALLTEAKRRLVAHFGDALAVLNKKQLYEQMRVLPAEGLEALLESDDFGTDSESSVVLVLAEWMAANHSRTDAATRKQLCGLLRLSQCSRSYLSWVLPALAARHEAGPDSTAGWLPLTRDDATCLLTYSLATEKERRAITGEGLLSMSVAIGHWPAKWLSTQRRRQCLPAEGRTIGFSASLAELTKAFEGLKPAVKVHHLYPSLADTRHANRFGAQGWDWSPYVLLTSGGVAAGVFVKARMPAALGASASAAAAGDKLLNGAVVTVPRLRLTVCGAGGQQAWSNSYDSSSEVVKAGYSWGWAKALELRVAPAATDQPGGTAANGSSSGSGSSGVVAARWAGYLQGGTRLSGSVTLLRPPEYYA</sequence>
<dbReference type="InterPro" id="IPR011705">
    <property type="entry name" value="BACK"/>
</dbReference>
<dbReference type="GeneID" id="5718343"/>
<organism evidence="3 4">
    <name type="scientific">Chlamydomonas reinhardtii</name>
    <name type="common">Chlamydomonas smithii</name>
    <dbReference type="NCBI Taxonomy" id="3055"/>
    <lineage>
        <taxon>Eukaryota</taxon>
        <taxon>Viridiplantae</taxon>
        <taxon>Chlorophyta</taxon>
        <taxon>core chlorophytes</taxon>
        <taxon>Chlorophyceae</taxon>
        <taxon>CS clade</taxon>
        <taxon>Chlamydomonadales</taxon>
        <taxon>Chlamydomonadaceae</taxon>
        <taxon>Chlamydomonas</taxon>
    </lineage>
</organism>
<dbReference type="PANTHER" id="PTHR46336">
    <property type="entry name" value="OS02G0260700 PROTEIN"/>
    <property type="match status" value="1"/>
</dbReference>
<dbReference type="Gene3D" id="3.30.710.10">
    <property type="entry name" value="Potassium Channel Kv1.1, Chain A"/>
    <property type="match status" value="1"/>
</dbReference>
<keyword evidence="4" id="KW-1185">Reference proteome</keyword>
<evidence type="ECO:0000313" key="4">
    <source>
        <dbReference type="Proteomes" id="UP000006906"/>
    </source>
</evidence>
<gene>
    <name evidence="3" type="ORF">CHLRE_14g632250v5</name>
</gene>
<protein>
    <recommendedName>
        <fullName evidence="2">BACK domain-containing protein</fullName>
    </recommendedName>
</protein>
<dbReference type="Pfam" id="PF07707">
    <property type="entry name" value="BACK"/>
    <property type="match status" value="1"/>
</dbReference>
<accession>A0A2K3CYT8</accession>
<dbReference type="ExpressionAtlas" id="A0A2K3CYT8">
    <property type="expression patterns" value="baseline and differential"/>
</dbReference>
<reference evidence="3 4" key="1">
    <citation type="journal article" date="2007" name="Science">
        <title>The Chlamydomonas genome reveals the evolution of key animal and plant functions.</title>
        <authorList>
            <person name="Merchant S.S."/>
            <person name="Prochnik S.E."/>
            <person name="Vallon O."/>
            <person name="Harris E.H."/>
            <person name="Karpowicz S.J."/>
            <person name="Witman G.B."/>
            <person name="Terry A."/>
            <person name="Salamov A."/>
            <person name="Fritz-Laylin L.K."/>
            <person name="Marechal-Drouard L."/>
            <person name="Marshall W.F."/>
            <person name="Qu L.H."/>
            <person name="Nelson D.R."/>
            <person name="Sanderfoot A.A."/>
            <person name="Spalding M.H."/>
            <person name="Kapitonov V.V."/>
            <person name="Ren Q."/>
            <person name="Ferris P."/>
            <person name="Lindquist E."/>
            <person name="Shapiro H."/>
            <person name="Lucas S.M."/>
            <person name="Grimwood J."/>
            <person name="Schmutz J."/>
            <person name="Cardol P."/>
            <person name="Cerutti H."/>
            <person name="Chanfreau G."/>
            <person name="Chen C.L."/>
            <person name="Cognat V."/>
            <person name="Croft M.T."/>
            <person name="Dent R."/>
            <person name="Dutcher S."/>
            <person name="Fernandez E."/>
            <person name="Fukuzawa H."/>
            <person name="Gonzalez-Ballester D."/>
            <person name="Gonzalez-Halphen D."/>
            <person name="Hallmann A."/>
            <person name="Hanikenne M."/>
            <person name="Hippler M."/>
            <person name="Inwood W."/>
            <person name="Jabbari K."/>
            <person name="Kalanon M."/>
            <person name="Kuras R."/>
            <person name="Lefebvre P.A."/>
            <person name="Lemaire S.D."/>
            <person name="Lobanov A.V."/>
            <person name="Lohr M."/>
            <person name="Manuell A."/>
            <person name="Meier I."/>
            <person name="Mets L."/>
            <person name="Mittag M."/>
            <person name="Mittelmeier T."/>
            <person name="Moroney J.V."/>
            <person name="Moseley J."/>
            <person name="Napoli C."/>
            <person name="Nedelcu A.M."/>
            <person name="Niyogi K."/>
            <person name="Novoselov S.V."/>
            <person name="Paulsen I.T."/>
            <person name="Pazour G."/>
            <person name="Purton S."/>
            <person name="Ral J.P."/>
            <person name="Riano-Pachon D.M."/>
            <person name="Riekhof W."/>
            <person name="Rymarquis L."/>
            <person name="Schroda M."/>
            <person name="Stern D."/>
            <person name="Umen J."/>
            <person name="Willows R."/>
            <person name="Wilson N."/>
            <person name="Zimmer S.L."/>
            <person name="Allmer J."/>
            <person name="Balk J."/>
            <person name="Bisova K."/>
            <person name="Chen C.J."/>
            <person name="Elias M."/>
            <person name="Gendler K."/>
            <person name="Hauser C."/>
            <person name="Lamb M.R."/>
            <person name="Ledford H."/>
            <person name="Long J.C."/>
            <person name="Minagawa J."/>
            <person name="Page M.D."/>
            <person name="Pan J."/>
            <person name="Pootakham W."/>
            <person name="Roje S."/>
            <person name="Rose A."/>
            <person name="Stahlberg E."/>
            <person name="Terauchi A.M."/>
            <person name="Yang P."/>
            <person name="Ball S."/>
            <person name="Bowler C."/>
            <person name="Dieckmann C.L."/>
            <person name="Gladyshev V.N."/>
            <person name="Green P."/>
            <person name="Jorgensen R."/>
            <person name="Mayfield S."/>
            <person name="Mueller-Roeber B."/>
            <person name="Rajamani S."/>
            <person name="Sayre R.T."/>
            <person name="Brokstein P."/>
            <person name="Dubchak I."/>
            <person name="Goodstein D."/>
            <person name="Hornick L."/>
            <person name="Huang Y.W."/>
            <person name="Jhaveri J."/>
            <person name="Luo Y."/>
            <person name="Martinez D."/>
            <person name="Ngau W.C."/>
            <person name="Otillar B."/>
            <person name="Poliakov A."/>
            <person name="Porter A."/>
            <person name="Szajkowski L."/>
            <person name="Werner G."/>
            <person name="Zhou K."/>
            <person name="Grigoriev I.V."/>
            <person name="Rokhsar D.S."/>
            <person name="Grossman A.R."/>
        </authorList>
    </citation>
    <scope>NUCLEOTIDE SEQUENCE [LARGE SCALE GENOMIC DNA]</scope>
    <source>
        <strain evidence="4">CC-503</strain>
    </source>
</reference>
<feature type="region of interest" description="Disordered" evidence="1">
    <location>
        <begin position="1"/>
        <end position="23"/>
    </location>
</feature>
<dbReference type="RefSeq" id="XP_042917101.1">
    <property type="nucleotide sequence ID" value="XM_043070428.1"/>
</dbReference>
<dbReference type="InterPro" id="IPR011333">
    <property type="entry name" value="SKP1/BTB/POZ_sf"/>
</dbReference>
<feature type="domain" description="BACK" evidence="2">
    <location>
        <begin position="251"/>
        <end position="315"/>
    </location>
</feature>
<dbReference type="PANTHER" id="PTHR46336:SF3">
    <property type="entry name" value="BTB_POZ DOMAIN-CONTAINING PROTEIN POB1"/>
    <property type="match status" value="1"/>
</dbReference>
<dbReference type="InterPro" id="IPR045890">
    <property type="entry name" value="POB1-like"/>
</dbReference>
<evidence type="ECO:0000256" key="1">
    <source>
        <dbReference type="SAM" id="MobiDB-lite"/>
    </source>
</evidence>
<dbReference type="EMBL" id="CM008975">
    <property type="protein sequence ID" value="PNW73443.1"/>
    <property type="molecule type" value="Genomic_DNA"/>
</dbReference>
<dbReference type="KEGG" id="cre:CHLRE_14g632250v5"/>
<evidence type="ECO:0000259" key="2">
    <source>
        <dbReference type="Pfam" id="PF07707"/>
    </source>
</evidence>
<dbReference type="AlphaFoldDB" id="A0A2K3CYT8"/>
<evidence type="ECO:0000313" key="3">
    <source>
        <dbReference type="EMBL" id="PNW73443.1"/>
    </source>
</evidence>
<proteinExistence type="predicted"/>
<dbReference type="Gramene" id="PNW73443">
    <property type="protein sequence ID" value="PNW73443"/>
    <property type="gene ID" value="CHLRE_14g632250v5"/>
</dbReference>
<name>A0A2K3CYT8_CHLRE</name>
<dbReference type="InParanoid" id="A0A2K3CYT8"/>
<dbReference type="Proteomes" id="UP000006906">
    <property type="component" value="Chromosome 14"/>
</dbReference>
<dbReference type="OrthoDB" id="546755at2759"/>